<dbReference type="HOGENOM" id="CLU_2130042_0_0_5"/>
<dbReference type="KEGG" id="hba:Hbal_1181"/>
<keyword evidence="1" id="KW-0812">Transmembrane</keyword>
<gene>
    <name evidence="2" type="ordered locus">Hbal_1181</name>
</gene>
<dbReference type="Proteomes" id="UP000002745">
    <property type="component" value="Chromosome"/>
</dbReference>
<accession>C6XI47</accession>
<evidence type="ECO:0000313" key="2">
    <source>
        <dbReference type="EMBL" id="ACT58873.1"/>
    </source>
</evidence>
<name>C6XI47_HIRBI</name>
<dbReference type="EMBL" id="CP001678">
    <property type="protein sequence ID" value="ACT58873.1"/>
    <property type="molecule type" value="Genomic_DNA"/>
</dbReference>
<feature type="transmembrane region" description="Helical" evidence="1">
    <location>
        <begin position="32"/>
        <end position="59"/>
    </location>
</feature>
<keyword evidence="1" id="KW-0472">Membrane</keyword>
<proteinExistence type="predicted"/>
<keyword evidence="1" id="KW-1133">Transmembrane helix</keyword>
<sequence>MVEGQFLQDKFTNHPPFGNQQTSRSKSYPSGWTILGISLIGAGIFIYAAVFLFGFASGLSSIRTDGSGTTVFMALIGLTVGLPIIGVGVLIVKVIIDRLTSSEDNYYSKNVER</sequence>
<dbReference type="AlphaFoldDB" id="C6XI47"/>
<dbReference type="STRING" id="582402.Hbal_1181"/>
<organism evidence="2 3">
    <name type="scientific">Hirschia baltica (strain ATCC 49814 / DSM 5838 / IFAM 1418)</name>
    <dbReference type="NCBI Taxonomy" id="582402"/>
    <lineage>
        <taxon>Bacteria</taxon>
        <taxon>Pseudomonadati</taxon>
        <taxon>Pseudomonadota</taxon>
        <taxon>Alphaproteobacteria</taxon>
        <taxon>Hyphomonadales</taxon>
        <taxon>Hyphomonadaceae</taxon>
        <taxon>Hirschia</taxon>
    </lineage>
</organism>
<protein>
    <submittedName>
        <fullName evidence="2">Uncharacterized protein</fullName>
    </submittedName>
</protein>
<feature type="transmembrane region" description="Helical" evidence="1">
    <location>
        <begin position="71"/>
        <end position="96"/>
    </location>
</feature>
<evidence type="ECO:0000313" key="3">
    <source>
        <dbReference type="Proteomes" id="UP000002745"/>
    </source>
</evidence>
<keyword evidence="3" id="KW-1185">Reference proteome</keyword>
<reference evidence="3" key="1">
    <citation type="journal article" date="2011" name="J. Bacteriol.">
        <title>Genome sequences of eight morphologically diverse alphaproteobacteria.</title>
        <authorList>
            <consortium name="US DOE Joint Genome Institute"/>
            <person name="Brown P.J."/>
            <person name="Kysela D.T."/>
            <person name="Buechlein A."/>
            <person name="Hemmerich C."/>
            <person name="Brun Y.V."/>
        </authorList>
    </citation>
    <scope>NUCLEOTIDE SEQUENCE [LARGE SCALE GENOMIC DNA]</scope>
    <source>
        <strain evidence="3">ATCC 49814 / DSM 5838 / IFAM 1418</strain>
    </source>
</reference>
<evidence type="ECO:0000256" key="1">
    <source>
        <dbReference type="SAM" id="Phobius"/>
    </source>
</evidence>